<organism evidence="2 3">
    <name type="scientific">Rubinisphaera italica</name>
    <dbReference type="NCBI Taxonomy" id="2527969"/>
    <lineage>
        <taxon>Bacteria</taxon>
        <taxon>Pseudomonadati</taxon>
        <taxon>Planctomycetota</taxon>
        <taxon>Planctomycetia</taxon>
        <taxon>Planctomycetales</taxon>
        <taxon>Planctomycetaceae</taxon>
        <taxon>Rubinisphaera</taxon>
    </lineage>
</organism>
<gene>
    <name evidence="2" type="ORF">Pan54_08370</name>
</gene>
<comment type="caution">
    <text evidence="2">The sequence shown here is derived from an EMBL/GenBank/DDBJ whole genome shotgun (WGS) entry which is preliminary data.</text>
</comment>
<sequence>MKSACFLVVFRKHEAEIIEISSEMNLIYQAHDQYQARFSYSTSRGDRAGDGEMQLFIWKLLLVSSVFSISFVEAAEPLLEIKTAQKTVFGKKLAHDEKACWVIERNGGLEQISIASVTGFRLTNQVFRPFSAAELRTDLRREFGNDFEIKGTSRYLVASAEGRAGQYLEVFDSLYREFRQYFSVRGIEIDNPEFPMVAIVFPEHLQFVKYAAQDGLTQTEGLTGYYDRRTNRVALFDDGQVVTKKLPVSGVTDLIAAKAGESTSLQNTMIHEATHQVAYNVGLHSRTGQTPRWIVEGLATVFEHPDMRGASQTSPAMRRVNRERYLWFGNYVKSRREPGSLVDLVANEGNFSRNVLDAYSEAWALTFFLMETRGVQYTKYLQKIASREPMRRYSALERINDFEASFDCDLEEMERDFLRYFEKL</sequence>
<dbReference type="EMBL" id="SJPG01000001">
    <property type="protein sequence ID" value="TWT60123.1"/>
    <property type="molecule type" value="Genomic_DNA"/>
</dbReference>
<dbReference type="Proteomes" id="UP000316095">
    <property type="component" value="Unassembled WGS sequence"/>
</dbReference>
<evidence type="ECO:0000259" key="1">
    <source>
        <dbReference type="Pfam" id="PF07607"/>
    </source>
</evidence>
<evidence type="ECO:0000313" key="2">
    <source>
        <dbReference type="EMBL" id="TWT60123.1"/>
    </source>
</evidence>
<proteinExistence type="predicted"/>
<reference evidence="2 3" key="1">
    <citation type="submission" date="2019-02" db="EMBL/GenBank/DDBJ databases">
        <title>Deep-cultivation of Planctomycetes and their phenomic and genomic characterization uncovers novel biology.</title>
        <authorList>
            <person name="Wiegand S."/>
            <person name="Jogler M."/>
            <person name="Boedeker C."/>
            <person name="Pinto D."/>
            <person name="Vollmers J."/>
            <person name="Rivas-Marin E."/>
            <person name="Kohn T."/>
            <person name="Peeters S.H."/>
            <person name="Heuer A."/>
            <person name="Rast P."/>
            <person name="Oberbeckmann S."/>
            <person name="Bunk B."/>
            <person name="Jeske O."/>
            <person name="Meyerdierks A."/>
            <person name="Storesund J.E."/>
            <person name="Kallscheuer N."/>
            <person name="Luecker S."/>
            <person name="Lage O.M."/>
            <person name="Pohl T."/>
            <person name="Merkel B.J."/>
            <person name="Hornburger P."/>
            <person name="Mueller R.-W."/>
            <person name="Bruemmer F."/>
            <person name="Labrenz M."/>
            <person name="Spormann A.M."/>
            <person name="Op Den Camp H."/>
            <person name="Overmann J."/>
            <person name="Amann R."/>
            <person name="Jetten M.S.M."/>
            <person name="Mascher T."/>
            <person name="Medema M.H."/>
            <person name="Devos D.P."/>
            <person name="Kaster A.-K."/>
            <person name="Ovreas L."/>
            <person name="Rohde M."/>
            <person name="Galperin M.Y."/>
            <person name="Jogler C."/>
        </authorList>
    </citation>
    <scope>NUCLEOTIDE SEQUENCE [LARGE SCALE GENOMIC DNA]</scope>
    <source>
        <strain evidence="2 3">Pan54</strain>
    </source>
</reference>
<accession>A0A5C5XCU0</accession>
<name>A0A5C5XCU0_9PLAN</name>
<keyword evidence="3" id="KW-1185">Reference proteome</keyword>
<feature type="domain" description="DUF1570" evidence="1">
    <location>
        <begin position="268"/>
        <end position="390"/>
    </location>
</feature>
<dbReference type="Pfam" id="PF07607">
    <property type="entry name" value="DUF1570"/>
    <property type="match status" value="1"/>
</dbReference>
<dbReference type="AlphaFoldDB" id="A0A5C5XCU0"/>
<dbReference type="InterPro" id="IPR011464">
    <property type="entry name" value="DUF1570"/>
</dbReference>
<evidence type="ECO:0000313" key="3">
    <source>
        <dbReference type="Proteomes" id="UP000316095"/>
    </source>
</evidence>
<protein>
    <recommendedName>
        <fullName evidence="1">DUF1570 domain-containing protein</fullName>
    </recommendedName>
</protein>